<name>A0A7R8YSC5_HERIL</name>
<organism evidence="5 6">
    <name type="scientific">Hermetia illucens</name>
    <name type="common">Black soldier fly</name>
    <dbReference type="NCBI Taxonomy" id="343691"/>
    <lineage>
        <taxon>Eukaryota</taxon>
        <taxon>Metazoa</taxon>
        <taxon>Ecdysozoa</taxon>
        <taxon>Arthropoda</taxon>
        <taxon>Hexapoda</taxon>
        <taxon>Insecta</taxon>
        <taxon>Pterygota</taxon>
        <taxon>Neoptera</taxon>
        <taxon>Endopterygota</taxon>
        <taxon>Diptera</taxon>
        <taxon>Brachycera</taxon>
        <taxon>Stratiomyomorpha</taxon>
        <taxon>Stratiomyidae</taxon>
        <taxon>Hermetiinae</taxon>
        <taxon>Hermetia</taxon>
    </lineage>
</organism>
<evidence type="ECO:0000256" key="1">
    <source>
        <dbReference type="ARBA" id="ARBA00004170"/>
    </source>
</evidence>
<comment type="subcellular location">
    <subcellularLocation>
        <location evidence="1">Membrane</location>
        <topology evidence="1">Peripheral membrane protein</topology>
    </subcellularLocation>
</comment>
<feature type="compositionally biased region" description="Basic and acidic residues" evidence="4">
    <location>
        <begin position="367"/>
        <end position="383"/>
    </location>
</feature>
<accession>A0A7R8YSC5</accession>
<gene>
    <name evidence="5" type="ORF">HERILL_LOCUS6575</name>
</gene>
<reference evidence="5 6" key="1">
    <citation type="submission" date="2020-11" db="EMBL/GenBank/DDBJ databases">
        <authorList>
            <person name="Wallbank WR R."/>
            <person name="Pardo Diaz C."/>
            <person name="Kozak K."/>
            <person name="Martin S."/>
            <person name="Jiggins C."/>
            <person name="Moest M."/>
            <person name="Warren A I."/>
            <person name="Generalovic N T."/>
            <person name="Byers J.R.P. K."/>
            <person name="Montejo-Kovacevich G."/>
            <person name="Yen C E."/>
        </authorList>
    </citation>
    <scope>NUCLEOTIDE SEQUENCE [LARGE SCALE GENOMIC DNA]</scope>
</reference>
<dbReference type="GO" id="GO:0016020">
    <property type="term" value="C:membrane"/>
    <property type="evidence" value="ECO:0007669"/>
    <property type="project" value="UniProtKB-SubCell"/>
</dbReference>
<dbReference type="AlphaFoldDB" id="A0A7R8YSC5"/>
<protein>
    <submittedName>
        <fullName evidence="5">Uncharacterized protein</fullName>
    </submittedName>
</protein>
<dbReference type="EMBL" id="LR899010">
    <property type="protein sequence ID" value="CAD7083628.1"/>
    <property type="molecule type" value="Genomic_DNA"/>
</dbReference>
<keyword evidence="3" id="KW-0472">Membrane</keyword>
<evidence type="ECO:0000313" key="5">
    <source>
        <dbReference type="EMBL" id="CAD7083628.1"/>
    </source>
</evidence>
<proteinExistence type="predicted"/>
<dbReference type="FunCoup" id="A0A7R8YSC5">
    <property type="interactions" value="2"/>
</dbReference>
<keyword evidence="6" id="KW-1185">Reference proteome</keyword>
<dbReference type="InParanoid" id="A0A7R8YSC5"/>
<evidence type="ECO:0000256" key="3">
    <source>
        <dbReference type="ARBA" id="ARBA00023136"/>
    </source>
</evidence>
<feature type="compositionally biased region" description="Polar residues" evidence="4">
    <location>
        <begin position="931"/>
        <end position="941"/>
    </location>
</feature>
<dbReference type="InterPro" id="IPR043441">
    <property type="entry name" value="Tjap1/BEGAIN"/>
</dbReference>
<feature type="compositionally biased region" description="Low complexity" evidence="4">
    <location>
        <begin position="947"/>
        <end position="958"/>
    </location>
</feature>
<evidence type="ECO:0000256" key="4">
    <source>
        <dbReference type="SAM" id="MobiDB-lite"/>
    </source>
</evidence>
<evidence type="ECO:0000256" key="2">
    <source>
        <dbReference type="ARBA" id="ARBA00022553"/>
    </source>
</evidence>
<feature type="region of interest" description="Disordered" evidence="4">
    <location>
        <begin position="924"/>
        <end position="977"/>
    </location>
</feature>
<dbReference type="PANTHER" id="PTHR28664">
    <property type="entry name" value="TIGHT JUNCTION-ASSOCIATED PROTEIN 1"/>
    <property type="match status" value="1"/>
</dbReference>
<feature type="region of interest" description="Disordered" evidence="4">
    <location>
        <begin position="338"/>
        <end position="403"/>
    </location>
</feature>
<keyword evidence="2" id="KW-0597">Phosphoprotein</keyword>
<dbReference type="PANTHER" id="PTHR28664:SF4">
    <property type="entry name" value="TIGHT JUNCTION-ASSOCIATED PROTEIN 1"/>
    <property type="match status" value="1"/>
</dbReference>
<dbReference type="OrthoDB" id="10068192at2759"/>
<dbReference type="Proteomes" id="UP000594454">
    <property type="component" value="Chromosome 2"/>
</dbReference>
<evidence type="ECO:0000313" key="6">
    <source>
        <dbReference type="Proteomes" id="UP000594454"/>
    </source>
</evidence>
<sequence>METMSAVSAFTCRKDTSKNLKEERYKTDINLAIQLLQCKPDSFVPQKVSSLPVEIQSKVSTYMRLETNSHSDSEGSTSGVGLATSGSYKVLPASDSPPPLCPFPPTAMVYSMRGLGKYARNNSDCNSNADQMISPSAMAKYLQDELKASEVKHCDTCNCSPKDLTVLIDEPRTYSVGTQTLVQSESGNSLCLRCNSNLNSPSRTNSPYIMKIVKSSDSVISETKSSVSDLLDNEKLFTPAKKDDLMVNPILGHHRLCDRTVSKQQQQQICDTAKYIVETRKLENEIADLRKFNNKSPNLSLGAELCNSFSRTLQNEVEVKPLENGALLRQNGSATLLCDNSEDNDKEASNRNANLQQPVSGTCTSQKSDKSDITADKKSENKLQQETNSVHGSNDKNLDNAKNTIMGSTNSLWSKTSSSEGAKIFENFNRNLIKTIKAENPLHRGPRLCALRIQNGSNNILLDNIDSEVTPVVYTRPPRFLDEELDDTKDIITSKISMLMSKQSVNSPTTSSQINSSTGIKLSTPNANLLLLNAESGNNTTESDNHVESTIIVDLSDKNTKNINQNTDKYCDAVNGAQNADSLALNSDNPENQQSFQQEQGKQGVIQGKLLAIEGALGSVSQGVNNEVDNDRKNSVAIFDNTRNPPIHASSCLEQQQNWNRFIMDLQNNPQSKQHYDIFMLAGENSLNSSFKNTTSKSGTQSSSISSCGLDIDVQESALLRRQQLTRVAEWVQNNSQQQHRNHKVTTASQFCNSVQLLGGNHNHCSTIPQASQPRNNIKSTEKFSVSDSTNRIATNPIHMNGIQNTLNNNFYHCHSYLHQQQLQQLTSYAKDNKIPVENRHTCGDIIAQTHYFSVNQDTGLKCNNTSTPNSIDRTTLVLAKSEMPSRSNQANSHEHLSTDLAQMEYNVKQFLLKQNEWSIRNVSKSEHSTKTANTTTNSEKIASVDNSPGSCNSNSSNEQLETTKNHPLPLRTETNL</sequence>
<feature type="compositionally biased region" description="Polar residues" evidence="4">
    <location>
        <begin position="350"/>
        <end position="366"/>
    </location>
</feature>